<reference evidence="4" key="2">
    <citation type="submission" date="2019-10" db="EMBL/GenBank/DDBJ databases">
        <authorList>
            <consortium name="NCBI Genome Project"/>
        </authorList>
    </citation>
    <scope>NUCLEOTIDE SEQUENCE</scope>
    <source>
        <strain evidence="4">NI907</strain>
    </source>
</reference>
<dbReference type="GeneID" id="41960108"/>
<evidence type="ECO:0008006" key="5">
    <source>
        <dbReference type="Google" id="ProtNLM"/>
    </source>
</evidence>
<evidence type="ECO:0000256" key="1">
    <source>
        <dbReference type="SAM" id="MobiDB-lite"/>
    </source>
</evidence>
<reference evidence="3 4" key="1">
    <citation type="journal article" date="2019" name="Mol. Biol. Evol.">
        <title>Blast fungal genomes show frequent chromosomal changes, gene gains and losses, and effector gene turnover.</title>
        <authorList>
            <person name="Gomez Luciano L.B."/>
            <person name="Jason Tsai I."/>
            <person name="Chuma I."/>
            <person name="Tosa Y."/>
            <person name="Chen Y.H."/>
            <person name="Li J.Y."/>
            <person name="Li M.Y."/>
            <person name="Jade Lu M.Y."/>
            <person name="Nakayashiki H."/>
            <person name="Li W.H."/>
        </authorList>
    </citation>
    <scope>NUCLEOTIDE SEQUENCE [LARGE SCALE GENOMIC DNA]</scope>
    <source>
        <strain evidence="3 4">NI907</strain>
    </source>
</reference>
<keyword evidence="2" id="KW-0732">Signal</keyword>
<dbReference type="OrthoDB" id="5237273at2759"/>
<dbReference type="Proteomes" id="UP000515153">
    <property type="component" value="Chromosome I"/>
</dbReference>
<feature type="chain" id="PRO_5027969669" description="Extracellular membrane protein CFEM domain-containing protein" evidence="2">
    <location>
        <begin position="21"/>
        <end position="228"/>
    </location>
</feature>
<organism evidence="3 4">
    <name type="scientific">Pyricularia grisea</name>
    <name type="common">Crabgrass-specific blast fungus</name>
    <name type="synonym">Magnaporthe grisea</name>
    <dbReference type="NCBI Taxonomy" id="148305"/>
    <lineage>
        <taxon>Eukaryota</taxon>
        <taxon>Fungi</taxon>
        <taxon>Dikarya</taxon>
        <taxon>Ascomycota</taxon>
        <taxon>Pezizomycotina</taxon>
        <taxon>Sordariomycetes</taxon>
        <taxon>Sordariomycetidae</taxon>
        <taxon>Magnaporthales</taxon>
        <taxon>Pyriculariaceae</taxon>
        <taxon>Pyricularia</taxon>
    </lineage>
</organism>
<feature type="region of interest" description="Disordered" evidence="1">
    <location>
        <begin position="156"/>
        <end position="228"/>
    </location>
</feature>
<proteinExistence type="predicted"/>
<dbReference type="AlphaFoldDB" id="A0A6P8B6Z9"/>
<dbReference type="RefSeq" id="XP_030982986.1">
    <property type="nucleotide sequence ID" value="XM_031125199.1"/>
</dbReference>
<keyword evidence="3" id="KW-1185">Reference proteome</keyword>
<feature type="compositionally biased region" description="Polar residues" evidence="1">
    <location>
        <begin position="156"/>
        <end position="170"/>
    </location>
</feature>
<name>A0A6P8B6Z9_PYRGI</name>
<protein>
    <recommendedName>
        <fullName evidence="5">Extracellular membrane protein CFEM domain-containing protein</fullName>
    </recommendedName>
</protein>
<dbReference type="KEGG" id="pgri:PgNI_05162"/>
<accession>A0A6P8B6Z9</accession>
<evidence type="ECO:0000256" key="2">
    <source>
        <dbReference type="SAM" id="SignalP"/>
    </source>
</evidence>
<sequence>MYAPNLLSILAFTSAALVSANPVSGSGKPNAVGLERRWWPLKQQQATPVLAKQPTTPQPQCPNFFSVRGWFKQKEQGHCCTQHGDLDAISCCMLTATTPLPGATSELRCDNTYFSQARWYKLLEACNTGKQQRYICEANHIPDMPEVRKKYTSNGGKTTFGATGTLNNHPGVSRLGRYPNGDPAPADNQDMLGQSQGSNFAGPARKHNKADSGHPPTMNSHLRTLIGE</sequence>
<gene>
    <name evidence="4" type="ORF">PgNI_05162</name>
</gene>
<feature type="signal peptide" evidence="2">
    <location>
        <begin position="1"/>
        <end position="20"/>
    </location>
</feature>
<reference evidence="4" key="3">
    <citation type="submission" date="2025-08" db="UniProtKB">
        <authorList>
            <consortium name="RefSeq"/>
        </authorList>
    </citation>
    <scope>IDENTIFICATION</scope>
    <source>
        <strain evidence="4">NI907</strain>
    </source>
</reference>
<evidence type="ECO:0000313" key="3">
    <source>
        <dbReference type="Proteomes" id="UP000515153"/>
    </source>
</evidence>
<evidence type="ECO:0000313" key="4">
    <source>
        <dbReference type="RefSeq" id="XP_030982986.1"/>
    </source>
</evidence>